<dbReference type="EMBL" id="JABWDY010004960">
    <property type="protein sequence ID" value="KAF5204799.1"/>
    <property type="molecule type" value="Genomic_DNA"/>
</dbReference>
<evidence type="ECO:0000313" key="3">
    <source>
        <dbReference type="Proteomes" id="UP000554482"/>
    </source>
</evidence>
<feature type="transmembrane region" description="Helical" evidence="1">
    <location>
        <begin position="64"/>
        <end position="85"/>
    </location>
</feature>
<comment type="caution">
    <text evidence="2">The sequence shown here is derived from an EMBL/GenBank/DDBJ whole genome shotgun (WGS) entry which is preliminary data.</text>
</comment>
<protein>
    <submittedName>
        <fullName evidence="2">Uncharacterized protein</fullName>
    </submittedName>
</protein>
<name>A0A7J6X4Z4_THATH</name>
<keyword evidence="3" id="KW-1185">Reference proteome</keyword>
<evidence type="ECO:0000256" key="1">
    <source>
        <dbReference type="SAM" id="Phobius"/>
    </source>
</evidence>
<gene>
    <name evidence="2" type="ORF">FRX31_005614</name>
</gene>
<dbReference type="Proteomes" id="UP000554482">
    <property type="component" value="Unassembled WGS sequence"/>
</dbReference>
<dbReference type="AlphaFoldDB" id="A0A7J6X4Z4"/>
<proteinExistence type="predicted"/>
<keyword evidence="1" id="KW-0812">Transmembrane</keyword>
<dbReference type="OrthoDB" id="1893649at2759"/>
<reference evidence="2 3" key="1">
    <citation type="submission" date="2020-06" db="EMBL/GenBank/DDBJ databases">
        <title>Transcriptomic and genomic resources for Thalictrum thalictroides and T. hernandezii: Facilitating candidate gene discovery in an emerging model plant lineage.</title>
        <authorList>
            <person name="Arias T."/>
            <person name="Riano-Pachon D.M."/>
            <person name="Di Stilio V.S."/>
        </authorList>
    </citation>
    <scope>NUCLEOTIDE SEQUENCE [LARGE SCALE GENOMIC DNA]</scope>
    <source>
        <strain evidence="3">cv. WT478/WT964</strain>
        <tissue evidence="2">Leaves</tissue>
    </source>
</reference>
<keyword evidence="1" id="KW-0472">Membrane</keyword>
<evidence type="ECO:0000313" key="2">
    <source>
        <dbReference type="EMBL" id="KAF5204799.1"/>
    </source>
</evidence>
<organism evidence="2 3">
    <name type="scientific">Thalictrum thalictroides</name>
    <name type="common">Rue-anemone</name>
    <name type="synonym">Anemone thalictroides</name>
    <dbReference type="NCBI Taxonomy" id="46969"/>
    <lineage>
        <taxon>Eukaryota</taxon>
        <taxon>Viridiplantae</taxon>
        <taxon>Streptophyta</taxon>
        <taxon>Embryophyta</taxon>
        <taxon>Tracheophyta</taxon>
        <taxon>Spermatophyta</taxon>
        <taxon>Magnoliopsida</taxon>
        <taxon>Ranunculales</taxon>
        <taxon>Ranunculaceae</taxon>
        <taxon>Thalictroideae</taxon>
        <taxon>Thalictrum</taxon>
    </lineage>
</organism>
<sequence>MAIPLFHTTSSITGNPSINGVEIKQWNIYNDGQCGVENLFDPGHQTILYDGEVSDDSNNNSNMITIKALGQIFLCWFLWWCLLCLRNKVL</sequence>
<keyword evidence="1" id="KW-1133">Transmembrane helix</keyword>
<accession>A0A7J6X4Z4</accession>